<reference evidence="2 3" key="1">
    <citation type="journal article" date="2017" name="Environ. Microbiol.">
        <title>Genome and epigenome of a novel marine Thaumarchaeota strain suggest viral infection, phosphorothioation DNA modification and multiple restriction systems.</title>
        <authorList>
            <person name="Ahlgren N.A."/>
            <person name="Chen Y."/>
            <person name="Needham D.M."/>
            <person name="Parada A.E."/>
            <person name="Sachdeva R."/>
            <person name="Trinh V."/>
            <person name="Chen T."/>
            <person name="Fuhrman J.A."/>
        </authorList>
    </citation>
    <scope>NUCLEOTIDE SEQUENCE [LARGE SCALE GENOMIC DNA]</scope>
    <source>
        <strain evidence="2 3">SPOT01</strain>
    </source>
</reference>
<name>A0A2Z2HMZ1_9ARCH</name>
<dbReference type="AlphaFoldDB" id="A0A2Z2HMZ1"/>
<dbReference type="KEGG" id="nct:NMSP_0555"/>
<dbReference type="EMBL" id="CP021324">
    <property type="protein sequence ID" value="ARS64176.1"/>
    <property type="molecule type" value="Genomic_DNA"/>
</dbReference>
<feature type="transmembrane region" description="Helical" evidence="1">
    <location>
        <begin position="14"/>
        <end position="31"/>
    </location>
</feature>
<evidence type="ECO:0000313" key="2">
    <source>
        <dbReference type="EMBL" id="ARS64176.1"/>
    </source>
</evidence>
<keyword evidence="1" id="KW-0812">Transmembrane</keyword>
<protein>
    <submittedName>
        <fullName evidence="2">Uncharacterized protein</fullName>
    </submittedName>
</protein>
<keyword evidence="1" id="KW-0472">Membrane</keyword>
<dbReference type="Proteomes" id="UP000249949">
    <property type="component" value="Chromosome"/>
</dbReference>
<evidence type="ECO:0000256" key="1">
    <source>
        <dbReference type="SAM" id="Phobius"/>
    </source>
</evidence>
<sequence length="32" mass="3659">MLEKKLLRDQKERSVLFLGFLVIVGTAVMLIP</sequence>
<gene>
    <name evidence="2" type="ORF">NMSP_0555</name>
</gene>
<keyword evidence="1" id="KW-1133">Transmembrane helix</keyword>
<keyword evidence="3" id="KW-1185">Reference proteome</keyword>
<proteinExistence type="predicted"/>
<evidence type="ECO:0000313" key="3">
    <source>
        <dbReference type="Proteomes" id="UP000249949"/>
    </source>
</evidence>
<accession>A0A2Z2HMZ1</accession>
<organism evidence="2 3">
    <name type="scientific">Candidatus Nitrosomarinus catalinensis</name>
    <dbReference type="NCBI Taxonomy" id="1898749"/>
    <lineage>
        <taxon>Archaea</taxon>
        <taxon>Nitrososphaerota</taxon>
        <taxon>Nitrososphaeria</taxon>
        <taxon>Nitrosopumilales</taxon>
        <taxon>Nitrosopumilaceae</taxon>
        <taxon>Candidatus Nitrosomarinus</taxon>
    </lineage>
</organism>